<evidence type="ECO:0000313" key="2">
    <source>
        <dbReference type="EMBL" id="UXY21358.1"/>
    </source>
</evidence>
<proteinExistence type="predicted"/>
<organism evidence="2 3">
    <name type="scientific">Streptomyces cynarae</name>
    <dbReference type="NCBI Taxonomy" id="2981134"/>
    <lineage>
        <taxon>Bacteria</taxon>
        <taxon>Bacillati</taxon>
        <taxon>Actinomycetota</taxon>
        <taxon>Actinomycetes</taxon>
        <taxon>Kitasatosporales</taxon>
        <taxon>Streptomycetaceae</taxon>
        <taxon>Streptomyces</taxon>
    </lineage>
</organism>
<accession>A0ABY6EBD9</accession>
<sequence>MERRAMFKGGAAAFGALAITAVTSGGSLTEAAQAYPGLLPDPATAPVPNSGRPHCAVSHDPLPDPAATPVPNPPFPCNLTRAERQHLETFDEADFVVFSHQDWARLGESHAKNVRVHWPDGHYTDGLDRHIEDAKALFVWAPDLSIESHPLRVAKGELTAVTGVAHGTFTRPMPDGKGGFIQPTGKRFSINFATVAIWNRQGTMDEEFLFYDQLTWNRQIGLA</sequence>
<dbReference type="InterPro" id="IPR032710">
    <property type="entry name" value="NTF2-like_dom_sf"/>
</dbReference>
<evidence type="ECO:0000313" key="3">
    <source>
        <dbReference type="Proteomes" id="UP001061298"/>
    </source>
</evidence>
<dbReference type="Pfam" id="PF07366">
    <property type="entry name" value="SnoaL"/>
    <property type="match status" value="1"/>
</dbReference>
<dbReference type="Gene3D" id="3.10.450.50">
    <property type="match status" value="1"/>
</dbReference>
<keyword evidence="3" id="KW-1185">Reference proteome</keyword>
<dbReference type="Proteomes" id="UP001061298">
    <property type="component" value="Chromosome"/>
</dbReference>
<feature type="compositionally biased region" description="Pro residues" evidence="1">
    <location>
        <begin position="63"/>
        <end position="73"/>
    </location>
</feature>
<protein>
    <submittedName>
        <fullName evidence="2">Ester cyclase</fullName>
    </submittedName>
</protein>
<dbReference type="InterPro" id="IPR009959">
    <property type="entry name" value="Cyclase_SnoaL-like"/>
</dbReference>
<dbReference type="RefSeq" id="WP_263231395.1">
    <property type="nucleotide sequence ID" value="NZ_CP106793.1"/>
</dbReference>
<name>A0ABY6EBD9_9ACTN</name>
<dbReference type="SUPFAM" id="SSF54427">
    <property type="entry name" value="NTF2-like"/>
    <property type="match status" value="1"/>
</dbReference>
<dbReference type="EMBL" id="CP106793">
    <property type="protein sequence ID" value="UXY21358.1"/>
    <property type="molecule type" value="Genomic_DNA"/>
</dbReference>
<reference evidence="2" key="1">
    <citation type="submission" date="2022-10" db="EMBL/GenBank/DDBJ databases">
        <authorList>
            <person name="Mo P."/>
        </authorList>
    </citation>
    <scope>NUCLEOTIDE SEQUENCE</scope>
    <source>
        <strain evidence="2">HUAS 13-4</strain>
    </source>
</reference>
<feature type="region of interest" description="Disordered" evidence="1">
    <location>
        <begin position="42"/>
        <end position="73"/>
    </location>
</feature>
<gene>
    <name evidence="2" type="ORF">N8I84_23685</name>
</gene>
<evidence type="ECO:0000256" key="1">
    <source>
        <dbReference type="SAM" id="MobiDB-lite"/>
    </source>
</evidence>